<gene>
    <name evidence="3" type="ORF">CCR75_000706</name>
</gene>
<dbReference type="Proteomes" id="UP000294530">
    <property type="component" value="Unassembled WGS sequence"/>
</dbReference>
<dbReference type="GeneID" id="94344483"/>
<reference evidence="3 4" key="1">
    <citation type="journal article" date="2021" name="Genome Biol.">
        <title>AFLAP: assembly-free linkage analysis pipeline using k-mers from genome sequencing data.</title>
        <authorList>
            <person name="Fletcher K."/>
            <person name="Zhang L."/>
            <person name="Gil J."/>
            <person name="Han R."/>
            <person name="Cavanaugh K."/>
            <person name="Michelmore R."/>
        </authorList>
    </citation>
    <scope>NUCLEOTIDE SEQUENCE [LARGE SCALE GENOMIC DNA]</scope>
    <source>
        <strain evidence="3 4">SF5</strain>
    </source>
</reference>
<dbReference type="KEGG" id="blac:94344483"/>
<evidence type="ECO:0008006" key="5">
    <source>
        <dbReference type="Google" id="ProtNLM"/>
    </source>
</evidence>
<sequence>MIPLDHLCSWCRSSNWQFKCYSCDPRRVKTLCSNCSNLWHFRGFARTHLITTSNGETRSFLAWSQLNGNDIGNKNEVLETANKNNALNHRSDQGHHDIPPIALDRTMSTATLEEKESTIAAVQEDRSRQNGLTQYNGEKQLENLDPRMALEEAPRKPVEDHTIPHVTSATATVWPVTTSNTQEEASSISNATSQSLGHTGAHAVANSTNSNVVFASAKESRNPALASATLAAVTPLPPVAAVTHPNTEATPLDDLDKLLRSFPTTDRNLLELLAKQIERALKIEDALICARNGQCEDGHCRSVLRHYEHCKSNTVCKNALCITISVIYTHRQDCLFNKRNNNGFVCPFCIRIYQRRSFGVSVALNYLISVQRRVLQSVSDNTTRNFCLQSIARWTESTRSLRAAGDRLNQLARKSSLPIFNFPKYSWHLTDEIVIKQEVLPVESEKEASVEQFTMESFEYVEKKPTEPLLPYNPRDVDLGAESSQVAQVIENSKPAQEDYIKHLLVAKSKSGESSKVAEMEFDGCLEFGYAIVDASFCAPSKAQRCLLNCKVILDHLQHHLDLKVCNQPMCEAVEHHFVHLSDCNAIDQSQSCEYCLLMDERRLIRSAAYMEVEQIEAEATVQKLIHEIAASMVQHTKKHHQEMVQLENELDQAEANKEEIIEKLVTKRSELQIVRKNLATRGVATSRRHQLPVHFTKNCRSLKGPENGRKRRLADVESESSSP</sequence>
<dbReference type="OrthoDB" id="164393at2759"/>
<keyword evidence="1" id="KW-0175">Coiled coil</keyword>
<evidence type="ECO:0000256" key="2">
    <source>
        <dbReference type="SAM" id="MobiDB-lite"/>
    </source>
</evidence>
<protein>
    <recommendedName>
        <fullName evidence="5">TAZ-type domain-containing protein</fullName>
    </recommendedName>
</protein>
<evidence type="ECO:0000313" key="3">
    <source>
        <dbReference type="EMBL" id="TDH65326.1"/>
    </source>
</evidence>
<name>A0A976IBA5_BRELC</name>
<feature type="region of interest" description="Disordered" evidence="2">
    <location>
        <begin position="699"/>
        <end position="724"/>
    </location>
</feature>
<dbReference type="EMBL" id="SHOA02000013">
    <property type="protein sequence ID" value="TDH65326.1"/>
    <property type="molecule type" value="Genomic_DNA"/>
</dbReference>
<dbReference type="AlphaFoldDB" id="A0A976IBA5"/>
<keyword evidence="4" id="KW-1185">Reference proteome</keyword>
<evidence type="ECO:0000256" key="1">
    <source>
        <dbReference type="SAM" id="Coils"/>
    </source>
</evidence>
<evidence type="ECO:0000313" key="4">
    <source>
        <dbReference type="Proteomes" id="UP000294530"/>
    </source>
</evidence>
<feature type="coiled-coil region" evidence="1">
    <location>
        <begin position="637"/>
        <end position="671"/>
    </location>
</feature>
<organism evidence="3 4">
    <name type="scientific">Bremia lactucae</name>
    <name type="common">Lettuce downy mildew</name>
    <dbReference type="NCBI Taxonomy" id="4779"/>
    <lineage>
        <taxon>Eukaryota</taxon>
        <taxon>Sar</taxon>
        <taxon>Stramenopiles</taxon>
        <taxon>Oomycota</taxon>
        <taxon>Peronosporomycetes</taxon>
        <taxon>Peronosporales</taxon>
        <taxon>Peronosporaceae</taxon>
        <taxon>Bremia</taxon>
    </lineage>
</organism>
<proteinExistence type="predicted"/>
<accession>A0A976IBA5</accession>
<dbReference type="RefSeq" id="XP_067814825.1">
    <property type="nucleotide sequence ID" value="XM_067958812.1"/>
</dbReference>
<comment type="caution">
    <text evidence="3">The sequence shown here is derived from an EMBL/GenBank/DDBJ whole genome shotgun (WGS) entry which is preliminary data.</text>
</comment>